<feature type="transmembrane region" description="Helical" evidence="2">
    <location>
        <begin position="378"/>
        <end position="398"/>
    </location>
</feature>
<dbReference type="Pfam" id="PF06808">
    <property type="entry name" value="DctM"/>
    <property type="match status" value="1"/>
</dbReference>
<feature type="transmembrane region" description="Helical" evidence="2">
    <location>
        <begin position="38"/>
        <end position="63"/>
    </location>
</feature>
<proteinExistence type="predicted"/>
<feature type="transmembrane region" description="Helical" evidence="2">
    <location>
        <begin position="404"/>
        <end position="425"/>
    </location>
</feature>
<feature type="transmembrane region" description="Helical" evidence="2">
    <location>
        <begin position="577"/>
        <end position="596"/>
    </location>
</feature>
<dbReference type="GO" id="GO:0005886">
    <property type="term" value="C:plasma membrane"/>
    <property type="evidence" value="ECO:0007669"/>
    <property type="project" value="UniProtKB-SubCell"/>
</dbReference>
<dbReference type="NCBIfam" id="TIGR02123">
    <property type="entry name" value="TRAP_fused"/>
    <property type="match status" value="1"/>
</dbReference>
<dbReference type="InterPro" id="IPR011853">
    <property type="entry name" value="TRAP_DctM-Dct_fused"/>
</dbReference>
<comment type="subcellular location">
    <subcellularLocation>
        <location evidence="1">Cell inner membrane</location>
        <topology evidence="1">Multi-pass membrane protein</topology>
    </subcellularLocation>
</comment>
<dbReference type="PANTHER" id="PTHR43849">
    <property type="entry name" value="BLL3936 PROTEIN"/>
    <property type="match status" value="1"/>
</dbReference>
<evidence type="ECO:0000259" key="3">
    <source>
        <dbReference type="Pfam" id="PF06808"/>
    </source>
</evidence>
<keyword evidence="2" id="KW-1133">Transmembrane helix</keyword>
<keyword evidence="1" id="KW-1003">Cell membrane</keyword>
<feature type="transmembrane region" description="Helical" evidence="2">
    <location>
        <begin position="541"/>
        <end position="565"/>
    </location>
</feature>
<dbReference type="OrthoDB" id="9759894at2"/>
<reference evidence="4 5" key="1">
    <citation type="submission" date="2019-06" db="EMBL/GenBank/DDBJ databases">
        <title>New taxonomy in bacterial strain CC-CFT640, isolated from vineyard.</title>
        <authorList>
            <person name="Lin S.-Y."/>
            <person name="Tsai C.-F."/>
            <person name="Young C.-C."/>
        </authorList>
    </citation>
    <scope>NUCLEOTIDE SEQUENCE [LARGE SCALE GENOMIC DNA]</scope>
    <source>
        <strain evidence="4 5">CC-CFT640</strain>
    </source>
</reference>
<evidence type="ECO:0000313" key="4">
    <source>
        <dbReference type="EMBL" id="TXL72219.1"/>
    </source>
</evidence>
<feature type="transmembrane region" description="Helical" evidence="2">
    <location>
        <begin position="142"/>
        <end position="160"/>
    </location>
</feature>
<feature type="transmembrane region" description="Helical" evidence="2">
    <location>
        <begin position="460"/>
        <end position="479"/>
    </location>
</feature>
<feature type="transmembrane region" description="Helical" evidence="2">
    <location>
        <begin position="113"/>
        <end position="130"/>
    </location>
</feature>
<dbReference type="Proteomes" id="UP000321638">
    <property type="component" value="Unassembled WGS sequence"/>
</dbReference>
<keyword evidence="2" id="KW-0812">Transmembrane</keyword>
<keyword evidence="1" id="KW-0997">Cell inner membrane</keyword>
<evidence type="ECO:0000256" key="2">
    <source>
        <dbReference type="SAM" id="Phobius"/>
    </source>
</evidence>
<accession>A0A5C8PEK1</accession>
<comment type="function">
    <text evidence="1">Part of the tripartite ATP-independent periplasmic (TRAP) transport system.</text>
</comment>
<evidence type="ECO:0000256" key="1">
    <source>
        <dbReference type="RuleBase" id="RU369079"/>
    </source>
</evidence>
<feature type="transmembrane region" description="Helical" evidence="2">
    <location>
        <begin position="167"/>
        <end position="188"/>
    </location>
</feature>
<feature type="transmembrane region" description="Helical" evidence="2">
    <location>
        <begin position="608"/>
        <end position="626"/>
    </location>
</feature>
<keyword evidence="2" id="KW-0472">Membrane</keyword>
<feature type="transmembrane region" description="Helical" evidence="2">
    <location>
        <begin position="83"/>
        <end position="101"/>
    </location>
</feature>
<gene>
    <name evidence="4" type="ORF">FHP25_26690</name>
</gene>
<evidence type="ECO:0000313" key="5">
    <source>
        <dbReference type="Proteomes" id="UP000321638"/>
    </source>
</evidence>
<feature type="transmembrane region" description="Helical" evidence="2">
    <location>
        <begin position="633"/>
        <end position="652"/>
    </location>
</feature>
<dbReference type="GO" id="GO:0022857">
    <property type="term" value="F:transmembrane transporter activity"/>
    <property type="evidence" value="ECO:0007669"/>
    <property type="project" value="UniProtKB-UniRule"/>
</dbReference>
<protein>
    <submittedName>
        <fullName evidence="4">TRAP transporter permease</fullName>
    </submittedName>
</protein>
<keyword evidence="1" id="KW-0813">Transport</keyword>
<comment type="caution">
    <text evidence="4">The sequence shown here is derived from an EMBL/GenBank/DDBJ whole genome shotgun (WGS) entry which is preliminary data.</text>
</comment>
<dbReference type="PANTHER" id="PTHR43849:SF2">
    <property type="entry name" value="BLL3936 PROTEIN"/>
    <property type="match status" value="1"/>
</dbReference>
<dbReference type="EMBL" id="VDUZ01000035">
    <property type="protein sequence ID" value="TXL72219.1"/>
    <property type="molecule type" value="Genomic_DNA"/>
</dbReference>
<name>A0A5C8PEK1_9HYPH</name>
<sequence>MANVQQRADPQDEVGQVDVDELEHAASKRAHRRWERVLFYWLCAGFTAFHLIILTGPVILRTIDDAIGTGLYRFFPINIDQELFRAIHLAWGAVLGFGFFAIARGRGRDGVPWYDWLFIAGATACAVYMWRNLDDLQMNQGAVYETPDLLYSLVGLAVVFEFTRRTAGNALTIIATVFMLYAVLGHWLPEPLHHDKSLKDLWFAFPYIYSNLGIFGPTLEVSSTFIIMFTAFAAFLTRSKAGDYFNDLAVALVGWARGGPAKVAVLSGVMFGSISGSSVANVVASGSVTIPMMRRVGYDRATAGAIEATSSTGGQITPPVLGAAAFLMAEATGIKYAEIAFAAIIPCFLFYVACYMHCDLHAAKRGLRGLPMAELPRLGPMMARFYMLAPIVVLVWAFTEGYSAFLAAGLGMLACIVVSWFNGIARDDDGRWRWRRSDAVMGWRAVIDALELGAKDSIQLVAVCAAAGIVVGVIALTGIGGRFAYIMQSIAGNSQLLAMFFTMIVVTILGMGMPTTAAYAIAAAVVAPGLVQIGVPKLTAHMFIFYYAVLSAITPPVAVASIAAAGMAKADAWKTSWIAVKLGLATFIVPFMFFYSPTLLGQGDWLEIAQPLLSATVGVCLLACATEGWLGGALALPLRVVLFVGALCLIAPEPISDGVGLAIGLGVWALQKFRPPVVPRKA</sequence>
<dbReference type="InterPro" id="IPR010656">
    <property type="entry name" value="DctM"/>
</dbReference>
<dbReference type="RefSeq" id="WP_147850040.1">
    <property type="nucleotide sequence ID" value="NZ_VDUZ01000035.1"/>
</dbReference>
<dbReference type="AlphaFoldDB" id="A0A5C8PEK1"/>
<feature type="transmembrane region" description="Helical" evidence="2">
    <location>
        <begin position="336"/>
        <end position="358"/>
    </location>
</feature>
<organism evidence="4 5">
    <name type="scientific">Vineibacter terrae</name>
    <dbReference type="NCBI Taxonomy" id="2586908"/>
    <lineage>
        <taxon>Bacteria</taxon>
        <taxon>Pseudomonadati</taxon>
        <taxon>Pseudomonadota</taxon>
        <taxon>Alphaproteobacteria</taxon>
        <taxon>Hyphomicrobiales</taxon>
        <taxon>Vineibacter</taxon>
    </lineage>
</organism>
<feature type="domain" description="TRAP C4-dicarboxylate transport system permease DctM subunit" evidence="3">
    <location>
        <begin position="155"/>
        <end position="599"/>
    </location>
</feature>
<keyword evidence="5" id="KW-1185">Reference proteome</keyword>
<feature type="transmembrane region" description="Helical" evidence="2">
    <location>
        <begin position="208"/>
        <end position="236"/>
    </location>
</feature>